<organism evidence="1 2">
    <name type="scientific">Caligus rogercresseyi</name>
    <name type="common">Sea louse</name>
    <dbReference type="NCBI Taxonomy" id="217165"/>
    <lineage>
        <taxon>Eukaryota</taxon>
        <taxon>Metazoa</taxon>
        <taxon>Ecdysozoa</taxon>
        <taxon>Arthropoda</taxon>
        <taxon>Crustacea</taxon>
        <taxon>Multicrustacea</taxon>
        <taxon>Hexanauplia</taxon>
        <taxon>Copepoda</taxon>
        <taxon>Siphonostomatoida</taxon>
        <taxon>Caligidae</taxon>
        <taxon>Caligus</taxon>
    </lineage>
</organism>
<dbReference type="AlphaFoldDB" id="A0A7T8KM86"/>
<dbReference type="OrthoDB" id="2445127at2759"/>
<evidence type="ECO:0000313" key="1">
    <source>
        <dbReference type="EMBL" id="QQP58532.1"/>
    </source>
</evidence>
<dbReference type="EMBL" id="CP045891">
    <property type="protein sequence ID" value="QQP58532.1"/>
    <property type="molecule type" value="Genomic_DNA"/>
</dbReference>
<proteinExistence type="predicted"/>
<accession>A0A7T8KM86</accession>
<sequence>MLGHLKEIVKSLSNVPVSSEEPKYIPENVDLEAANQWERSTMPMRGTFDCHEADATILKLKDSLDSHTNTRHQRGYSGIMNTLGSLDSSFTDVEIALFALEDTIETRKLQEKQLDQRFQIAIYQERRQAEFNDLS</sequence>
<name>A0A7T8KM86_CALRO</name>
<protein>
    <submittedName>
        <fullName evidence="1">Dysbindin</fullName>
    </submittedName>
</protein>
<reference evidence="2" key="1">
    <citation type="submission" date="2021-01" db="EMBL/GenBank/DDBJ databases">
        <title>Caligus Genome Assembly.</title>
        <authorList>
            <person name="Gallardo-Escarate C."/>
        </authorList>
    </citation>
    <scope>NUCLEOTIDE SEQUENCE [LARGE SCALE GENOMIC DNA]</scope>
</reference>
<evidence type="ECO:0000313" key="2">
    <source>
        <dbReference type="Proteomes" id="UP000595437"/>
    </source>
</evidence>
<gene>
    <name evidence="1" type="ORF">FKW44_003887</name>
</gene>
<feature type="non-terminal residue" evidence="1">
    <location>
        <position position="135"/>
    </location>
</feature>
<dbReference type="Proteomes" id="UP000595437">
    <property type="component" value="Chromosome 2"/>
</dbReference>
<keyword evidence="2" id="KW-1185">Reference proteome</keyword>